<protein>
    <submittedName>
        <fullName evidence="4">Quinoprotein dehydrogenase-associated probable ABC transporter substrate-binding protein</fullName>
    </submittedName>
</protein>
<name>A0A1I1TW36_9RHOB</name>
<dbReference type="PANTHER" id="PTHR35936:SF17">
    <property type="entry name" value="ARGININE-BINDING EXTRACELLULAR PROTEIN ARTP"/>
    <property type="match status" value="1"/>
</dbReference>
<keyword evidence="1 2" id="KW-0732">Signal</keyword>
<keyword evidence="5" id="KW-1185">Reference proteome</keyword>
<dbReference type="InterPro" id="IPR001638">
    <property type="entry name" value="Solute-binding_3/MltF_N"/>
</dbReference>
<dbReference type="SMART" id="SM00062">
    <property type="entry name" value="PBPb"/>
    <property type="match status" value="1"/>
</dbReference>
<evidence type="ECO:0000313" key="4">
    <source>
        <dbReference type="EMBL" id="SFD62841.1"/>
    </source>
</evidence>
<proteinExistence type="predicted"/>
<dbReference type="RefSeq" id="WP_149754435.1">
    <property type="nucleotide sequence ID" value="NZ_FOMS01000002.1"/>
</dbReference>
<dbReference type="SUPFAM" id="SSF53850">
    <property type="entry name" value="Periplasmic binding protein-like II"/>
    <property type="match status" value="1"/>
</dbReference>
<evidence type="ECO:0000256" key="2">
    <source>
        <dbReference type="SAM" id="SignalP"/>
    </source>
</evidence>
<dbReference type="InterPro" id="IPR022448">
    <property type="entry name" value="Quinoprotein_dehydrogenase"/>
</dbReference>
<feature type="signal peptide" evidence="2">
    <location>
        <begin position="1"/>
        <end position="26"/>
    </location>
</feature>
<evidence type="ECO:0000259" key="3">
    <source>
        <dbReference type="SMART" id="SM00062"/>
    </source>
</evidence>
<dbReference type="Gene3D" id="3.40.190.10">
    <property type="entry name" value="Periplasmic binding protein-like II"/>
    <property type="match status" value="2"/>
</dbReference>
<accession>A0A1I1TW36</accession>
<dbReference type="Proteomes" id="UP000325289">
    <property type="component" value="Unassembled WGS sequence"/>
</dbReference>
<gene>
    <name evidence="4" type="ORF">SAMN04515678_1028</name>
</gene>
<feature type="domain" description="Solute-binding protein family 3/N-terminal" evidence="3">
    <location>
        <begin position="36"/>
        <end position="263"/>
    </location>
</feature>
<dbReference type="AlphaFoldDB" id="A0A1I1TW36"/>
<evidence type="ECO:0000256" key="1">
    <source>
        <dbReference type="ARBA" id="ARBA00022729"/>
    </source>
</evidence>
<evidence type="ECO:0000313" key="5">
    <source>
        <dbReference type="Proteomes" id="UP000325289"/>
    </source>
</evidence>
<dbReference type="OrthoDB" id="176845at2"/>
<organism evidence="4 5">
    <name type="scientific">Roseivivax sediminis</name>
    <dbReference type="NCBI Taxonomy" id="936889"/>
    <lineage>
        <taxon>Bacteria</taxon>
        <taxon>Pseudomonadati</taxon>
        <taxon>Pseudomonadota</taxon>
        <taxon>Alphaproteobacteria</taxon>
        <taxon>Rhodobacterales</taxon>
        <taxon>Roseobacteraceae</taxon>
        <taxon>Roseivivax</taxon>
    </lineage>
</organism>
<dbReference type="EMBL" id="FOMS01000002">
    <property type="protein sequence ID" value="SFD62841.1"/>
    <property type="molecule type" value="Genomic_DNA"/>
</dbReference>
<sequence length="280" mass="30467">MPAWAAKPSGLLVLALLASQAGPVTAQTSDLVSQNAFRVCADPANYPMSNEAGEGFENKIAALLAEKLDRPLTYEWFPMATGFIRNTLAANRCDVVIGYAQGHELVQNTNHYFTSVYTLIVPEDGELSEVTALSDPALEGKRIGVIAGSPPGNHMARNGLMGDAEAYRLFVDRRYESPAQDMLADLDAGELDAAVLWGPIGGPLVKDEHPDMKVVPLIAEDGPPRLFFRITMGVRRGEEVWKRELNSLIRRHQDEINAILSEAGVPLVNDMGTEIVEVSQ</sequence>
<dbReference type="NCBIfam" id="TIGR03871">
    <property type="entry name" value="ABC_peri_MoxJ_2"/>
    <property type="match status" value="1"/>
</dbReference>
<reference evidence="4 5" key="1">
    <citation type="submission" date="2016-10" db="EMBL/GenBank/DDBJ databases">
        <authorList>
            <person name="Varghese N."/>
            <person name="Submissions S."/>
        </authorList>
    </citation>
    <scope>NUCLEOTIDE SEQUENCE [LARGE SCALE GENOMIC DNA]</scope>
    <source>
        <strain evidence="5">YIM D21,KCTC 23444,ACCC 10710</strain>
    </source>
</reference>
<dbReference type="PANTHER" id="PTHR35936">
    <property type="entry name" value="MEMBRANE-BOUND LYTIC MUREIN TRANSGLYCOSYLASE F"/>
    <property type="match status" value="1"/>
</dbReference>
<feature type="chain" id="PRO_5009301840" evidence="2">
    <location>
        <begin position="27"/>
        <end position="280"/>
    </location>
</feature>